<organism evidence="3 4">
    <name type="scientific">Oryza sativa subsp. japonica</name>
    <name type="common">Rice</name>
    <dbReference type="NCBI Taxonomy" id="39947"/>
    <lineage>
        <taxon>Eukaryota</taxon>
        <taxon>Viridiplantae</taxon>
        <taxon>Streptophyta</taxon>
        <taxon>Embryophyta</taxon>
        <taxon>Tracheophyta</taxon>
        <taxon>Spermatophyta</taxon>
        <taxon>Magnoliopsida</taxon>
        <taxon>Liliopsida</taxon>
        <taxon>Poales</taxon>
        <taxon>Poaceae</taxon>
        <taxon>BOP clade</taxon>
        <taxon>Oryzoideae</taxon>
        <taxon>Oryzeae</taxon>
        <taxon>Oryzinae</taxon>
        <taxon>Oryza</taxon>
        <taxon>Oryza sativa</taxon>
    </lineage>
</organism>
<keyword evidence="2" id="KW-1133">Transmembrane helix</keyword>
<accession>Q75HW8</accession>
<feature type="transmembrane region" description="Helical" evidence="2">
    <location>
        <begin position="150"/>
        <end position="171"/>
    </location>
</feature>
<protein>
    <submittedName>
        <fullName evidence="3">Uncharacterized protein</fullName>
    </submittedName>
</protein>
<dbReference type="AlphaFoldDB" id="Q75HW8"/>
<feature type="compositionally biased region" description="Gly residues" evidence="1">
    <location>
        <begin position="391"/>
        <end position="403"/>
    </location>
</feature>
<dbReference type="Proteomes" id="UP000000763">
    <property type="component" value="Chromosome 5"/>
</dbReference>
<feature type="compositionally biased region" description="Basic and acidic residues" evidence="1">
    <location>
        <begin position="29"/>
        <end position="39"/>
    </location>
</feature>
<gene>
    <name evidence="3" type="ORF">OSJNBb0042J17.14</name>
</gene>
<reference evidence="4" key="2">
    <citation type="journal article" date="2008" name="Nucleic Acids Res.">
        <title>The rice annotation project database (RAP-DB): 2008 update.</title>
        <authorList>
            <consortium name="The rice annotation project (RAP)"/>
        </authorList>
    </citation>
    <scope>GENOME REANNOTATION</scope>
    <source>
        <strain evidence="4">cv. Nipponbare</strain>
    </source>
</reference>
<dbReference type="EMBL" id="AC134930">
    <property type="protein sequence ID" value="AAT07618.1"/>
    <property type="molecule type" value="Genomic_DNA"/>
</dbReference>
<feature type="compositionally biased region" description="Low complexity" evidence="1">
    <location>
        <begin position="365"/>
        <end position="375"/>
    </location>
</feature>
<feature type="compositionally biased region" description="Basic and acidic residues" evidence="1">
    <location>
        <begin position="1"/>
        <end position="14"/>
    </location>
</feature>
<keyword evidence="2" id="KW-0812">Transmembrane</keyword>
<evidence type="ECO:0000256" key="1">
    <source>
        <dbReference type="SAM" id="MobiDB-lite"/>
    </source>
</evidence>
<proteinExistence type="predicted"/>
<feature type="region of interest" description="Disordered" evidence="1">
    <location>
        <begin position="246"/>
        <end position="338"/>
    </location>
</feature>
<feature type="region of interest" description="Disordered" evidence="1">
    <location>
        <begin position="365"/>
        <end position="415"/>
    </location>
</feature>
<evidence type="ECO:0000313" key="4">
    <source>
        <dbReference type="Proteomes" id="UP000000763"/>
    </source>
</evidence>
<feature type="compositionally biased region" description="Basic residues" evidence="1">
    <location>
        <begin position="15"/>
        <end position="24"/>
    </location>
</feature>
<feature type="region of interest" description="Disordered" evidence="1">
    <location>
        <begin position="1"/>
        <end position="69"/>
    </location>
</feature>
<reference evidence="4" key="1">
    <citation type="journal article" date="2005" name="Nature">
        <title>The map-based sequence of the rice genome.</title>
        <authorList>
            <consortium name="International rice genome sequencing project (IRGSP)"/>
            <person name="Matsumoto T."/>
            <person name="Wu J."/>
            <person name="Kanamori H."/>
            <person name="Katayose Y."/>
            <person name="Fujisawa M."/>
            <person name="Namiki N."/>
            <person name="Mizuno H."/>
            <person name="Yamamoto K."/>
            <person name="Antonio B.A."/>
            <person name="Baba T."/>
            <person name="Sakata K."/>
            <person name="Nagamura Y."/>
            <person name="Aoki H."/>
            <person name="Arikawa K."/>
            <person name="Arita K."/>
            <person name="Bito T."/>
            <person name="Chiden Y."/>
            <person name="Fujitsuka N."/>
            <person name="Fukunaka R."/>
            <person name="Hamada M."/>
            <person name="Harada C."/>
            <person name="Hayashi A."/>
            <person name="Hijishita S."/>
            <person name="Honda M."/>
            <person name="Hosokawa S."/>
            <person name="Ichikawa Y."/>
            <person name="Idonuma A."/>
            <person name="Iijima M."/>
            <person name="Ikeda M."/>
            <person name="Ikeno M."/>
            <person name="Ito K."/>
            <person name="Ito S."/>
            <person name="Ito T."/>
            <person name="Ito Y."/>
            <person name="Ito Y."/>
            <person name="Iwabuchi A."/>
            <person name="Kamiya K."/>
            <person name="Karasawa W."/>
            <person name="Kurita K."/>
            <person name="Katagiri S."/>
            <person name="Kikuta A."/>
            <person name="Kobayashi H."/>
            <person name="Kobayashi N."/>
            <person name="Machita K."/>
            <person name="Maehara T."/>
            <person name="Masukawa M."/>
            <person name="Mizubayashi T."/>
            <person name="Mukai Y."/>
            <person name="Nagasaki H."/>
            <person name="Nagata Y."/>
            <person name="Naito S."/>
            <person name="Nakashima M."/>
            <person name="Nakama Y."/>
            <person name="Nakamichi Y."/>
            <person name="Nakamura M."/>
            <person name="Meguro A."/>
            <person name="Negishi M."/>
            <person name="Ohta I."/>
            <person name="Ohta T."/>
            <person name="Okamoto M."/>
            <person name="Ono N."/>
            <person name="Saji S."/>
            <person name="Sakaguchi M."/>
            <person name="Sakai K."/>
            <person name="Shibata M."/>
            <person name="Shimokawa T."/>
            <person name="Song J."/>
            <person name="Takazaki Y."/>
            <person name="Terasawa K."/>
            <person name="Tsugane M."/>
            <person name="Tsuji K."/>
            <person name="Ueda S."/>
            <person name="Waki K."/>
            <person name="Yamagata H."/>
            <person name="Yamamoto M."/>
            <person name="Yamamoto S."/>
            <person name="Yamane H."/>
            <person name="Yoshiki S."/>
            <person name="Yoshihara R."/>
            <person name="Yukawa K."/>
            <person name="Zhong H."/>
            <person name="Yano M."/>
            <person name="Yuan Q."/>
            <person name="Ouyang S."/>
            <person name="Liu J."/>
            <person name="Jones K.M."/>
            <person name="Gansberger K."/>
            <person name="Moffat K."/>
            <person name="Hill J."/>
            <person name="Bera J."/>
            <person name="Fadrosh D."/>
            <person name="Jin S."/>
            <person name="Johri S."/>
            <person name="Kim M."/>
            <person name="Overton L."/>
            <person name="Reardon M."/>
            <person name="Tsitrin T."/>
            <person name="Vuong H."/>
            <person name="Weaver B."/>
            <person name="Ciecko A."/>
            <person name="Tallon L."/>
            <person name="Jackson J."/>
            <person name="Pai G."/>
            <person name="Aken S.V."/>
            <person name="Utterback T."/>
            <person name="Reidmuller S."/>
            <person name="Feldblyum T."/>
            <person name="Hsiao J."/>
            <person name="Zismann V."/>
            <person name="Iobst S."/>
            <person name="de Vazeille A.R."/>
            <person name="Buell C.R."/>
            <person name="Ying K."/>
            <person name="Li Y."/>
            <person name="Lu T."/>
            <person name="Huang Y."/>
            <person name="Zhao Q."/>
            <person name="Feng Q."/>
            <person name="Zhang L."/>
            <person name="Zhu J."/>
            <person name="Weng Q."/>
            <person name="Mu J."/>
            <person name="Lu Y."/>
            <person name="Fan D."/>
            <person name="Liu Y."/>
            <person name="Guan J."/>
            <person name="Zhang Y."/>
            <person name="Yu S."/>
            <person name="Liu X."/>
            <person name="Zhang Y."/>
            <person name="Hong G."/>
            <person name="Han B."/>
            <person name="Choisne N."/>
            <person name="Demange N."/>
            <person name="Orjeda G."/>
            <person name="Samain S."/>
            <person name="Cattolico L."/>
            <person name="Pelletier E."/>
            <person name="Couloux A."/>
            <person name="Segurens B."/>
            <person name="Wincker P."/>
            <person name="D'Hont A."/>
            <person name="Scarpelli C."/>
            <person name="Weissenbach J."/>
            <person name="Salanoubat M."/>
            <person name="Quetier F."/>
            <person name="Yu Y."/>
            <person name="Kim H.R."/>
            <person name="Rambo T."/>
            <person name="Currie J."/>
            <person name="Collura K."/>
            <person name="Luo M."/>
            <person name="Yang T."/>
            <person name="Ammiraju J.S.S."/>
            <person name="Engler F."/>
            <person name="Soderlund C."/>
            <person name="Wing R.A."/>
            <person name="Palmer L.E."/>
            <person name="de la Bastide M."/>
            <person name="Spiegel L."/>
            <person name="Nascimento L."/>
            <person name="Zutavern T."/>
            <person name="O'Shaughnessy A."/>
            <person name="Dike S."/>
            <person name="Dedhia N."/>
            <person name="Preston R."/>
            <person name="Balija V."/>
            <person name="McCombie W.R."/>
            <person name="Chow T."/>
            <person name="Chen H."/>
            <person name="Chung M."/>
            <person name="Chen C."/>
            <person name="Shaw J."/>
            <person name="Wu H."/>
            <person name="Hsiao K."/>
            <person name="Chao Y."/>
            <person name="Chu M."/>
            <person name="Cheng C."/>
            <person name="Hour A."/>
            <person name="Lee P."/>
            <person name="Lin S."/>
            <person name="Lin Y."/>
            <person name="Liou J."/>
            <person name="Liu S."/>
            <person name="Hsing Y."/>
            <person name="Raghuvanshi S."/>
            <person name="Mohanty A."/>
            <person name="Bharti A.K."/>
            <person name="Gaur A."/>
            <person name="Gupta V."/>
            <person name="Kumar D."/>
            <person name="Ravi V."/>
            <person name="Vij S."/>
            <person name="Kapur A."/>
            <person name="Khurana P."/>
            <person name="Khurana P."/>
            <person name="Khurana J.P."/>
            <person name="Tyagi A.K."/>
            <person name="Gaikwad K."/>
            <person name="Singh A."/>
            <person name="Dalal V."/>
            <person name="Srivastava S."/>
            <person name="Dixit A."/>
            <person name="Pal A.K."/>
            <person name="Ghazi I.A."/>
            <person name="Yadav M."/>
            <person name="Pandit A."/>
            <person name="Bhargava A."/>
            <person name="Sureshbabu K."/>
            <person name="Batra K."/>
            <person name="Sharma T.R."/>
            <person name="Mohapatra T."/>
            <person name="Singh N.K."/>
            <person name="Messing J."/>
            <person name="Nelson A.B."/>
            <person name="Fuks G."/>
            <person name="Kavchok S."/>
            <person name="Keizer G."/>
            <person name="Linton E."/>
            <person name="Llaca V."/>
            <person name="Song R."/>
            <person name="Tanyolac B."/>
            <person name="Young S."/>
            <person name="Ho-Il K."/>
            <person name="Hahn J.H."/>
            <person name="Sangsakoo G."/>
            <person name="Vanavichit A."/>
            <person name="de Mattos Luiz.A.T."/>
            <person name="Zimmer P.D."/>
            <person name="Malone G."/>
            <person name="Dellagostin O."/>
            <person name="de Oliveira A.C."/>
            <person name="Bevan M."/>
            <person name="Bancroft I."/>
            <person name="Minx P."/>
            <person name="Cordum H."/>
            <person name="Wilson R."/>
            <person name="Cheng Z."/>
            <person name="Jin W."/>
            <person name="Jiang J."/>
            <person name="Leong S.A."/>
            <person name="Iwama H."/>
            <person name="Gojobori T."/>
            <person name="Itoh T."/>
            <person name="Niimura Y."/>
            <person name="Fujii Y."/>
            <person name="Habara T."/>
            <person name="Sakai H."/>
            <person name="Sato Y."/>
            <person name="Wilson G."/>
            <person name="Kumar K."/>
            <person name="McCouch S."/>
            <person name="Juretic N."/>
            <person name="Hoen D."/>
            <person name="Wright S."/>
            <person name="Bruskiewich R."/>
            <person name="Bureau T."/>
            <person name="Miyao A."/>
            <person name="Hirochika H."/>
            <person name="Nishikawa T."/>
            <person name="Kadowaki K."/>
            <person name="Sugiura M."/>
            <person name="Burr B."/>
            <person name="Sasaki T."/>
        </authorList>
    </citation>
    <scope>NUCLEOTIDE SEQUENCE [LARGE SCALE GENOMIC DNA]</scope>
    <source>
        <strain evidence="4">cv. Nipponbare</strain>
    </source>
</reference>
<name>Q75HW8_ORYSJ</name>
<evidence type="ECO:0000256" key="2">
    <source>
        <dbReference type="SAM" id="Phobius"/>
    </source>
</evidence>
<feature type="compositionally biased region" description="Low complexity" evidence="1">
    <location>
        <begin position="56"/>
        <end position="68"/>
    </location>
</feature>
<keyword evidence="2" id="KW-0472">Membrane</keyword>
<evidence type="ECO:0000313" key="3">
    <source>
        <dbReference type="EMBL" id="AAT07618.1"/>
    </source>
</evidence>
<sequence>MDRDEHQAVKDSRQTVRRLGRRQPGRGGRGGERRCDGCRRRPQWGGGRFMEATSRTNNTNNHPAATANEGMLSFSSVSTMRLSTGRQPLLAPGRRQLLLRLPRRDGDSRSARIRRSRPSPSRGERLLRLEESGVVGRKQNKMERSSSKPVIALVLLVVCIVSCFEVVTAQYDGSSSNGAAATGPMAAAREAEEKLAAARASSGCLPVDGRVVAANEKVRRRRRVVVGVADAGCGLHGTAAASRRRGDTLLLSRLTRGERRRRRQTARRAAPPLPPFASGAGGGEAWGRWRRRTAGVGGGGGQRGARPLPLHPSQAEGRHGGDGRRRRAAPPFPPRLPLQIQQRAGEAWGRRAQAAATTGPAQLLLSPLLPGSDGSARAADPASVKVTDGGSVAGNHGGDGGAPRLGWRCRRRRLD</sequence>
<feature type="region of interest" description="Disordered" evidence="1">
    <location>
        <begin position="101"/>
        <end position="125"/>
    </location>
</feature>